<evidence type="ECO:0000256" key="6">
    <source>
        <dbReference type="ARBA" id="ARBA00023136"/>
    </source>
</evidence>
<dbReference type="GO" id="GO:0044874">
    <property type="term" value="P:lipoprotein localization to outer membrane"/>
    <property type="evidence" value="ECO:0007669"/>
    <property type="project" value="TreeGrafter"/>
</dbReference>
<evidence type="ECO:0000256" key="3">
    <source>
        <dbReference type="ARBA" id="ARBA00022475"/>
    </source>
</evidence>
<dbReference type="RefSeq" id="WP_129086302.1">
    <property type="nucleotide sequence ID" value="NZ_CP053836.1"/>
</dbReference>
<keyword evidence="4 7" id="KW-0812">Transmembrane</keyword>
<sequence>MLNKNFIDYSIKLLFKDKMEHFFSFFIFTFIIFILSSVLFVSDSIKYDLLSTIGKKDQITLTNTKAGKYYPLMESHIDEIIQLNGVEDVMGKVDGYYNFAQSQRYIHIVGDENLDDETMVISKDIQELFKKFEYIEEFNFLTLNGIITEPISKVINSNILSNNTIFVSFDMARKLLQMSDDEYSYMTVYVPNSDEADFLARKIMDIYPNIKAETNLQREADFRHIFYYKGGIFMILYIVCMLAFFILLKNQVSSMFGDKKREIAVLRSIGFSIKDIIALKFIQNCVVSFSAFIIGISLAYFFVFIFNAPLLKNIFLGDGMEYLIFTPVIDFRMLSILFMFTVIPFLAFILIPSWRVAIEDLSEIMK</sequence>
<feature type="transmembrane region" description="Helical" evidence="7">
    <location>
        <begin position="331"/>
        <end position="351"/>
    </location>
</feature>
<feature type="transmembrane region" description="Helical" evidence="7">
    <location>
        <begin position="226"/>
        <end position="248"/>
    </location>
</feature>
<feature type="transmembrane region" description="Helical" evidence="7">
    <location>
        <begin position="22"/>
        <end position="41"/>
    </location>
</feature>
<dbReference type="Pfam" id="PF02687">
    <property type="entry name" value="FtsX"/>
    <property type="match status" value="1"/>
</dbReference>
<evidence type="ECO:0000256" key="4">
    <source>
        <dbReference type="ARBA" id="ARBA00022692"/>
    </source>
</evidence>
<evidence type="ECO:0000256" key="5">
    <source>
        <dbReference type="ARBA" id="ARBA00022989"/>
    </source>
</evidence>
<dbReference type="GO" id="GO:0016746">
    <property type="term" value="F:acyltransferase activity"/>
    <property type="evidence" value="ECO:0007669"/>
    <property type="project" value="UniProtKB-KW"/>
</dbReference>
<comment type="subcellular location">
    <subcellularLocation>
        <location evidence="1">Cell membrane</location>
        <topology evidence="1">Multi-pass membrane protein</topology>
    </subcellularLocation>
</comment>
<proteinExistence type="inferred from homology"/>
<keyword evidence="9" id="KW-0012">Acyltransferase</keyword>
<comment type="caution">
    <text evidence="9">The sequence shown here is derived from an EMBL/GenBank/DDBJ whole genome shotgun (WGS) entry which is preliminary data.</text>
</comment>
<dbReference type="EMBL" id="PDKK01000002">
    <property type="protein sequence ID" value="RXK07409.1"/>
    <property type="molecule type" value="Genomic_DNA"/>
</dbReference>
<gene>
    <name evidence="9" type="ORF">CRV07_02790</name>
</gene>
<keyword evidence="9" id="KW-0808">Transferase</keyword>
<feature type="transmembrane region" description="Helical" evidence="7">
    <location>
        <begin position="289"/>
        <end position="310"/>
    </location>
</feature>
<keyword evidence="5 7" id="KW-1133">Transmembrane helix</keyword>
<dbReference type="InterPro" id="IPR051447">
    <property type="entry name" value="Lipoprotein-release_system"/>
</dbReference>
<comment type="similarity">
    <text evidence="2">Belongs to the ABC-4 integral membrane protein family. LolC/E subfamily.</text>
</comment>
<evidence type="ECO:0000313" key="9">
    <source>
        <dbReference type="EMBL" id="RXK07409.1"/>
    </source>
</evidence>
<dbReference type="OrthoDB" id="8522929at2"/>
<dbReference type="AlphaFoldDB" id="A0A4Q1AQM5"/>
<keyword evidence="10" id="KW-1185">Reference proteome</keyword>
<reference evidence="9 10" key="1">
    <citation type="submission" date="2017-10" db="EMBL/GenBank/DDBJ databases">
        <title>Genomics of the genus Arcobacter.</title>
        <authorList>
            <person name="Perez-Cataluna A."/>
            <person name="Figueras M.J."/>
        </authorList>
    </citation>
    <scope>NUCLEOTIDE SEQUENCE [LARGE SCALE GENOMIC DNA]</scope>
    <source>
        <strain evidence="9 10">CECT 8441</strain>
    </source>
</reference>
<evidence type="ECO:0000256" key="7">
    <source>
        <dbReference type="SAM" id="Phobius"/>
    </source>
</evidence>
<evidence type="ECO:0000313" key="10">
    <source>
        <dbReference type="Proteomes" id="UP000289758"/>
    </source>
</evidence>
<dbReference type="Proteomes" id="UP000289758">
    <property type="component" value="Unassembled WGS sequence"/>
</dbReference>
<evidence type="ECO:0000256" key="1">
    <source>
        <dbReference type="ARBA" id="ARBA00004651"/>
    </source>
</evidence>
<keyword evidence="3" id="KW-1003">Cell membrane</keyword>
<organism evidence="9 10">
    <name type="scientific">Halarcobacter ebronensis</name>
    <dbReference type="NCBI Taxonomy" id="1462615"/>
    <lineage>
        <taxon>Bacteria</taxon>
        <taxon>Pseudomonadati</taxon>
        <taxon>Campylobacterota</taxon>
        <taxon>Epsilonproteobacteria</taxon>
        <taxon>Campylobacterales</taxon>
        <taxon>Arcobacteraceae</taxon>
        <taxon>Halarcobacter</taxon>
    </lineage>
</organism>
<evidence type="ECO:0000256" key="2">
    <source>
        <dbReference type="ARBA" id="ARBA00005236"/>
    </source>
</evidence>
<protein>
    <submittedName>
        <fullName evidence="9">Acyl-ACP--UDP-N-acetylglucosamine O-acyltransferase</fullName>
    </submittedName>
</protein>
<dbReference type="PANTHER" id="PTHR30489:SF0">
    <property type="entry name" value="LIPOPROTEIN-RELEASING SYSTEM TRANSMEMBRANE PROTEIN LOLE"/>
    <property type="match status" value="1"/>
</dbReference>
<keyword evidence="6 7" id="KW-0472">Membrane</keyword>
<evidence type="ECO:0000259" key="8">
    <source>
        <dbReference type="Pfam" id="PF02687"/>
    </source>
</evidence>
<dbReference type="PANTHER" id="PTHR30489">
    <property type="entry name" value="LIPOPROTEIN-RELEASING SYSTEM TRANSMEMBRANE PROTEIN LOLE"/>
    <property type="match status" value="1"/>
</dbReference>
<name>A0A4Q1AQM5_9BACT</name>
<dbReference type="InterPro" id="IPR003838">
    <property type="entry name" value="ABC3_permease_C"/>
</dbReference>
<dbReference type="GO" id="GO:0098797">
    <property type="term" value="C:plasma membrane protein complex"/>
    <property type="evidence" value="ECO:0007669"/>
    <property type="project" value="TreeGrafter"/>
</dbReference>
<accession>A0A4Q1AQM5</accession>
<feature type="domain" description="ABC3 transporter permease C-terminal" evidence="8">
    <location>
        <begin position="235"/>
        <end position="355"/>
    </location>
</feature>